<comment type="caution">
    <text evidence="1">The sequence shown here is derived from an EMBL/GenBank/DDBJ whole genome shotgun (WGS) entry which is preliminary data.</text>
</comment>
<dbReference type="Proteomes" id="UP001065298">
    <property type="component" value="Chromosome 13"/>
</dbReference>
<keyword evidence="2" id="KW-1185">Reference proteome</keyword>
<dbReference type="EMBL" id="CM046515">
    <property type="protein sequence ID" value="KAI8649178.1"/>
    <property type="molecule type" value="Genomic_DNA"/>
</dbReference>
<sequence length="713" mass="79001">MLPQTSGTPSAHSTSPRLDPTDGQQETVKFRVCDHCRVKKTKCDMVRPACGSCRSRHAICTYSRRRRKPGPPKGCQKGSRSFSDASSTVSSGIRTRGGAPSLSSSLAEERGRHDEAIANSVSTANSAGWMLMDHDAVAEWPWRDNLVGDISPHYPLGQSFPKDCSGLSPELEAYLLDLYFTHLQPIYPLFRHSYPCLLSRKIPDLSPRLKMAIYAVSARFASPEVLGGPASSKRFAQLAMNLNKGTDLTMDELKASLLLYVYEMSESLRWDTVAEIARITRMAELYYALHFDSRPSESSKTSTFDDWMHLQSQESDISSGPDAEEWNSVWWCIYSLDTSCSAVTSFSNTITDNLQAKMALPAMSVSEFTNPSLFDQESSEDGSQFIKSAAGAKHWETMSMIFSKASCRNRNLYFGACSLMRAVTDLRSLTIRSRGRDIQKRLNELESDCTATSFALPPWFFNATRNLGIGETDEEHQRRLDALLVWSGANVLLSICAAKISHSACSELQELQVLWLTILSKANEMVLIIQNWKPGYFKAIDPMCSYLILLAASVLAFDGELGATNASMPSQSSEHLDLLQLFLDKMGNNWPIACRLSNTLKSLRAKLSGRKPVHEDALNYLIHLTSPLNGTLMCSAENGVDTQSQLTEEASSFCFPAVSALDVPGELTTHSNGELPDNVDPQLQNYQWLDEFDLASLDDVTAGMDPQLCLQQL</sequence>
<evidence type="ECO:0000313" key="1">
    <source>
        <dbReference type="EMBL" id="KAI8649178.1"/>
    </source>
</evidence>
<organism evidence="1 2">
    <name type="scientific">Fusarium keratoplasticum</name>
    <dbReference type="NCBI Taxonomy" id="1328300"/>
    <lineage>
        <taxon>Eukaryota</taxon>
        <taxon>Fungi</taxon>
        <taxon>Dikarya</taxon>
        <taxon>Ascomycota</taxon>
        <taxon>Pezizomycotina</taxon>
        <taxon>Sordariomycetes</taxon>
        <taxon>Hypocreomycetidae</taxon>
        <taxon>Hypocreales</taxon>
        <taxon>Nectriaceae</taxon>
        <taxon>Fusarium</taxon>
        <taxon>Fusarium solani species complex</taxon>
    </lineage>
</organism>
<accession>A0ACC0QD73</accession>
<proteinExistence type="predicted"/>
<protein>
    <submittedName>
        <fullName evidence="1">Zn(2)-C6 fungal-type domain-containing protein</fullName>
    </submittedName>
</protein>
<name>A0ACC0QD73_9HYPO</name>
<evidence type="ECO:0000313" key="2">
    <source>
        <dbReference type="Proteomes" id="UP001065298"/>
    </source>
</evidence>
<gene>
    <name evidence="1" type="ORF">NCS57_01454000</name>
</gene>
<reference evidence="1" key="1">
    <citation type="submission" date="2022-06" db="EMBL/GenBank/DDBJ databases">
        <title>Fusarium solani species complex genomes reveal bases of compartmentalisation and animal pathogenesis.</title>
        <authorList>
            <person name="Tsai I.J."/>
        </authorList>
    </citation>
    <scope>NUCLEOTIDE SEQUENCE</scope>
    <source>
        <strain evidence="1">Fu6.1</strain>
    </source>
</reference>